<organism evidence="1 2">
    <name type="scientific">Candidatus Magnetaquiglobus chichijimensis</name>
    <dbReference type="NCBI Taxonomy" id="3141448"/>
    <lineage>
        <taxon>Bacteria</taxon>
        <taxon>Pseudomonadati</taxon>
        <taxon>Pseudomonadota</taxon>
        <taxon>Magnetococcia</taxon>
        <taxon>Magnetococcales</taxon>
        <taxon>Candidatus Magnetaquicoccaceae</taxon>
        <taxon>Candidatus Magnetaquiglobus</taxon>
    </lineage>
</organism>
<gene>
    <name evidence="1" type="ORF">SIID45300_00581</name>
</gene>
<keyword evidence="2" id="KW-1185">Reference proteome</keyword>
<proteinExistence type="predicted"/>
<reference evidence="1 2" key="2">
    <citation type="submission" date="2024-09" db="EMBL/GenBank/DDBJ databases">
        <title>Draft genome sequence of Candidatus Magnetaquicoccaceae bacterium FCR-1.</title>
        <authorList>
            <person name="Shimoshige H."/>
            <person name="Shimamura S."/>
            <person name="Taoka A."/>
            <person name="Kobayashi H."/>
            <person name="Maekawa T."/>
        </authorList>
    </citation>
    <scope>NUCLEOTIDE SEQUENCE [LARGE SCALE GENOMIC DNA]</scope>
    <source>
        <strain evidence="1 2">FCR-1</strain>
    </source>
</reference>
<protein>
    <submittedName>
        <fullName evidence="1">Uncharacterized protein</fullName>
    </submittedName>
</protein>
<dbReference type="EMBL" id="BAAFGK010000002">
    <property type="protein sequence ID" value="GAB0056276.1"/>
    <property type="molecule type" value="Genomic_DNA"/>
</dbReference>
<comment type="caution">
    <text evidence="1">The sequence shown here is derived from an EMBL/GenBank/DDBJ whole genome shotgun (WGS) entry which is preliminary data.</text>
</comment>
<sequence>MSHRPKGWQPPFGRMQQANLNELATKRDIKALEVKIEAAEADTIKWTAGMFAAQTALILGALFAVMKLNQPPAPVQYVSPLPARRCAFPSHLRRGDQDGLAPEEDTPPAASLFMVMRVIVDELEKIDEVMKSLAHA</sequence>
<name>A0ABQ0C5W0_9PROT</name>
<accession>A0ABQ0C5W0</accession>
<reference evidence="1 2" key="1">
    <citation type="submission" date="2024-05" db="EMBL/GenBank/DDBJ databases">
        <authorList>
            <consortium name="Candidatus Magnetaquicoccaceae bacterium FCR-1 genome sequencing consortium"/>
            <person name="Shimoshige H."/>
            <person name="Shimamura S."/>
            <person name="Taoka A."/>
            <person name="Kobayashi H."/>
            <person name="Maekawa T."/>
        </authorList>
    </citation>
    <scope>NUCLEOTIDE SEQUENCE [LARGE SCALE GENOMIC DNA]</scope>
    <source>
        <strain evidence="1 2">FCR-1</strain>
    </source>
</reference>
<evidence type="ECO:0000313" key="1">
    <source>
        <dbReference type="EMBL" id="GAB0056276.1"/>
    </source>
</evidence>
<evidence type="ECO:0000313" key="2">
    <source>
        <dbReference type="Proteomes" id="UP001628193"/>
    </source>
</evidence>
<dbReference type="Proteomes" id="UP001628193">
    <property type="component" value="Unassembled WGS sequence"/>
</dbReference>